<organism evidence="2 3">
    <name type="scientific">Variovorax ureilyticus</name>
    <dbReference type="NCBI Taxonomy" id="1836198"/>
    <lineage>
        <taxon>Bacteria</taxon>
        <taxon>Pseudomonadati</taxon>
        <taxon>Pseudomonadota</taxon>
        <taxon>Betaproteobacteria</taxon>
        <taxon>Burkholderiales</taxon>
        <taxon>Comamonadaceae</taxon>
        <taxon>Variovorax</taxon>
    </lineage>
</organism>
<feature type="domain" description="Cytochrome c-type biogenesis protein H Ig-like" evidence="1">
    <location>
        <begin position="76"/>
        <end position="182"/>
    </location>
</feature>
<dbReference type="InterPro" id="IPR056412">
    <property type="entry name" value="Ig_CycH"/>
</dbReference>
<comment type="caution">
    <text evidence="2">The sequence shown here is derived from an EMBL/GenBank/DDBJ whole genome shotgun (WGS) entry which is preliminary data.</text>
</comment>
<name>A0ABU8VP15_9BURK</name>
<gene>
    <name evidence="2" type="ORF">WKW77_30345</name>
</gene>
<evidence type="ECO:0000313" key="3">
    <source>
        <dbReference type="Proteomes" id="UP001365846"/>
    </source>
</evidence>
<sequence>QIQRALSLDPDHPKALALSASAAMERGDTQEALRQWQHLHRLLPPESQTAARVASTIAQISAAAAPAPQQVGPEAITGRVTLAGKLPRTPAANETVFIYARAAEGPRIPLAVMKGRAGDLPLGFALDDSLAMRPDHRLSGAGQVIVEARISQSGRAQPMEGDLIGTSAPVKPGARDLAIVIDGAVGPRPTQPASASR</sequence>
<proteinExistence type="predicted"/>
<dbReference type="EMBL" id="JBBKZU010000020">
    <property type="protein sequence ID" value="MEJ8815399.1"/>
    <property type="molecule type" value="Genomic_DNA"/>
</dbReference>
<evidence type="ECO:0000259" key="1">
    <source>
        <dbReference type="Pfam" id="PF23892"/>
    </source>
</evidence>
<keyword evidence="3" id="KW-1185">Reference proteome</keyword>
<reference evidence="2 3" key="1">
    <citation type="submission" date="2024-03" db="EMBL/GenBank/DDBJ databases">
        <title>Novel species of the genus Variovorax.</title>
        <authorList>
            <person name="Liu Q."/>
            <person name="Xin Y.-H."/>
        </authorList>
    </citation>
    <scope>NUCLEOTIDE SEQUENCE [LARGE SCALE GENOMIC DNA]</scope>
    <source>
        <strain evidence="2 3">KACC 18899</strain>
    </source>
</reference>
<dbReference type="Gene3D" id="1.25.40.10">
    <property type="entry name" value="Tetratricopeptide repeat domain"/>
    <property type="match status" value="1"/>
</dbReference>
<dbReference type="SUPFAM" id="SSF48452">
    <property type="entry name" value="TPR-like"/>
    <property type="match status" value="1"/>
</dbReference>
<dbReference type="RefSeq" id="WP_422823299.1">
    <property type="nucleotide sequence ID" value="NZ_JBBKZU010000020.1"/>
</dbReference>
<dbReference type="Pfam" id="PF23892">
    <property type="entry name" value="Ig_CycH"/>
    <property type="match status" value="1"/>
</dbReference>
<accession>A0ABU8VP15</accession>
<dbReference type="Proteomes" id="UP001365846">
    <property type="component" value="Unassembled WGS sequence"/>
</dbReference>
<feature type="non-terminal residue" evidence="2">
    <location>
        <position position="1"/>
    </location>
</feature>
<dbReference type="InterPro" id="IPR011990">
    <property type="entry name" value="TPR-like_helical_dom_sf"/>
</dbReference>
<evidence type="ECO:0000313" key="2">
    <source>
        <dbReference type="EMBL" id="MEJ8815399.1"/>
    </source>
</evidence>
<protein>
    <submittedName>
        <fullName evidence="2">C-type cytochrome biogenesis protein CcmI</fullName>
    </submittedName>
</protein>